<keyword evidence="1" id="KW-0472">Membrane</keyword>
<dbReference type="OrthoDB" id="4559359at2"/>
<feature type="transmembrane region" description="Helical" evidence="1">
    <location>
        <begin position="111"/>
        <end position="134"/>
    </location>
</feature>
<protein>
    <recommendedName>
        <fullName evidence="4">DUF2178 domain-containing protein</fullName>
    </recommendedName>
</protein>
<feature type="transmembrane region" description="Helical" evidence="1">
    <location>
        <begin position="87"/>
        <end position="105"/>
    </location>
</feature>
<evidence type="ECO:0000256" key="1">
    <source>
        <dbReference type="SAM" id="Phobius"/>
    </source>
</evidence>
<dbReference type="AlphaFoldDB" id="A0A510V4W9"/>
<evidence type="ECO:0008006" key="4">
    <source>
        <dbReference type="Google" id="ProtNLM"/>
    </source>
</evidence>
<keyword evidence="3" id="KW-1185">Reference proteome</keyword>
<gene>
    <name evidence="2" type="ORF">CXY01_24380</name>
</gene>
<comment type="caution">
    <text evidence="2">The sequence shown here is derived from an EMBL/GenBank/DDBJ whole genome shotgun (WGS) entry which is preliminary data.</text>
</comment>
<dbReference type="EMBL" id="BJUB01000007">
    <property type="protein sequence ID" value="GEK21918.1"/>
    <property type="molecule type" value="Genomic_DNA"/>
</dbReference>
<dbReference type="Proteomes" id="UP000321118">
    <property type="component" value="Unassembled WGS sequence"/>
</dbReference>
<name>A0A510V4W9_9CELL</name>
<feature type="transmembrane region" description="Helical" evidence="1">
    <location>
        <begin position="7"/>
        <end position="25"/>
    </location>
</feature>
<proteinExistence type="predicted"/>
<evidence type="ECO:0000313" key="2">
    <source>
        <dbReference type="EMBL" id="GEK21918.1"/>
    </source>
</evidence>
<keyword evidence="1" id="KW-0812">Transmembrane</keyword>
<dbReference type="RefSeq" id="WP_146927711.1">
    <property type="nucleotide sequence ID" value="NZ_BJUB01000007.1"/>
</dbReference>
<organism evidence="2 3">
    <name type="scientific">Cellulomonas xylanilytica</name>
    <dbReference type="NCBI Taxonomy" id="233583"/>
    <lineage>
        <taxon>Bacteria</taxon>
        <taxon>Bacillati</taxon>
        <taxon>Actinomycetota</taxon>
        <taxon>Actinomycetes</taxon>
        <taxon>Micrococcales</taxon>
        <taxon>Cellulomonadaceae</taxon>
        <taxon>Cellulomonas</taxon>
    </lineage>
</organism>
<evidence type="ECO:0000313" key="3">
    <source>
        <dbReference type="Proteomes" id="UP000321118"/>
    </source>
</evidence>
<keyword evidence="1" id="KW-1133">Transmembrane helix</keyword>
<sequence length="142" mass="15687">MSYEERNVWVMFVVSVLAYAVYVAVVLTRARDVPLTEVAYVGPLLWSIGGAIVVSILASIGVGLANRRDGHLTDQRDKEINRVGERTGQSFVVIGALAAMVLALLEADWFWIANVIYLCFVLSAVLSSMTKLAAYRQDFSTW</sequence>
<accession>A0A510V4W9</accession>
<feature type="transmembrane region" description="Helical" evidence="1">
    <location>
        <begin position="45"/>
        <end position="66"/>
    </location>
</feature>
<reference evidence="2 3" key="1">
    <citation type="submission" date="2019-07" db="EMBL/GenBank/DDBJ databases">
        <title>Whole genome shotgun sequence of Cellulomonas xylanilytica NBRC 101102.</title>
        <authorList>
            <person name="Hosoyama A."/>
            <person name="Uohara A."/>
            <person name="Ohji S."/>
            <person name="Ichikawa N."/>
        </authorList>
    </citation>
    <scope>NUCLEOTIDE SEQUENCE [LARGE SCALE GENOMIC DNA]</scope>
    <source>
        <strain evidence="2 3">NBRC 101102</strain>
    </source>
</reference>